<dbReference type="STRING" id="880073.Cabys_2890"/>
<dbReference type="SUPFAM" id="SSF51905">
    <property type="entry name" value="FAD/NAD(P)-binding domain"/>
    <property type="match status" value="1"/>
</dbReference>
<dbReference type="InParanoid" id="H1XXT5"/>
<dbReference type="InterPro" id="IPR036188">
    <property type="entry name" value="FAD/NAD-bd_sf"/>
</dbReference>
<name>H1XXT5_CALAY</name>
<evidence type="ECO:0000313" key="5">
    <source>
        <dbReference type="Proteomes" id="UP000183868"/>
    </source>
</evidence>
<dbReference type="eggNOG" id="COG0644">
    <property type="taxonomic scope" value="Bacteria"/>
</dbReference>
<dbReference type="Gene3D" id="3.50.50.60">
    <property type="entry name" value="FAD/NAD(P)-binding domain"/>
    <property type="match status" value="1"/>
</dbReference>
<evidence type="ECO:0000313" key="3">
    <source>
        <dbReference type="EMBL" id="EHO39758.1"/>
    </source>
</evidence>
<evidence type="ECO:0000313" key="2">
    <source>
        <dbReference type="EMBL" id="APF19638.1"/>
    </source>
</evidence>
<sequence>MLFDTDIAIVGAGPAGSTASLFLAKQNIAHVIIDKAEFPRDKICGDGLSGKVVGVLEELNPKWIEEMQADEAHFLDSWGVRFVAPNGEAIDLPFRINQSLPERAPGFISKRIHFDQFLFSKIDHSIAKVFLRTELKKVEREGQALILHLTQNGKALTARTRLLVAAEGDRSVVARQLAGYRMQRPYYYAGLRAYYENVADLHPQNFIELHFLEECLPGYFWIFPLPNNQANVGVGILSSDIKKRKLNIKKIMLSAIENNPTIKERFKNARMIDPIKGWGLPLGTVKHPLSGDNYLLVGDAGSLIDPFTGEGIGNAMFSARIAARLIPQFLEAGDFSARALKRYDAEVYDRMWSELSLSATLQKLVRIRWLFNFVIKRINSNPHLQETFSTMFNDLDNRAKLRSPLFYLRLLLNL</sequence>
<reference evidence="2 5" key="2">
    <citation type="submission" date="2016-11" db="EMBL/GenBank/DDBJ databases">
        <title>Genomic analysis of Caldithrix abyssi and proposal of a novel bacterial phylum Caldithrichaeota.</title>
        <authorList>
            <person name="Kublanov I."/>
            <person name="Sigalova O."/>
            <person name="Gavrilov S."/>
            <person name="Lebedinsky A."/>
            <person name="Ivanova N."/>
            <person name="Daum C."/>
            <person name="Reddy T."/>
            <person name="Klenk H.P."/>
            <person name="Goker M."/>
            <person name="Reva O."/>
            <person name="Miroshnichenko M."/>
            <person name="Kyprides N."/>
            <person name="Woyke T."/>
            <person name="Gelfand M."/>
        </authorList>
    </citation>
    <scope>NUCLEOTIDE SEQUENCE [LARGE SCALE GENOMIC DNA]</scope>
    <source>
        <strain evidence="2 5">LF13</strain>
    </source>
</reference>
<dbReference type="InterPro" id="IPR002938">
    <property type="entry name" value="FAD-bd"/>
</dbReference>
<dbReference type="PaxDb" id="880073-Calab_0104"/>
<accession>H1XXT5</accession>
<feature type="domain" description="FAD-binding" evidence="1">
    <location>
        <begin position="4"/>
        <end position="352"/>
    </location>
</feature>
<dbReference type="InterPro" id="IPR011777">
    <property type="entry name" value="Geranylgeranyl_Rdtase_fam"/>
</dbReference>
<dbReference type="PRINTS" id="PR00420">
    <property type="entry name" value="RNGMNOXGNASE"/>
</dbReference>
<reference evidence="3 4" key="1">
    <citation type="submission" date="2011-09" db="EMBL/GenBank/DDBJ databases">
        <title>The permanent draft genome of Caldithrix abyssi DSM 13497.</title>
        <authorList>
            <consortium name="US DOE Joint Genome Institute (JGI-PGF)"/>
            <person name="Lucas S."/>
            <person name="Han J."/>
            <person name="Lapidus A."/>
            <person name="Bruce D."/>
            <person name="Goodwin L."/>
            <person name="Pitluck S."/>
            <person name="Peters L."/>
            <person name="Kyrpides N."/>
            <person name="Mavromatis K."/>
            <person name="Ivanova N."/>
            <person name="Mikhailova N."/>
            <person name="Chertkov O."/>
            <person name="Detter J.C."/>
            <person name="Tapia R."/>
            <person name="Han C."/>
            <person name="Land M."/>
            <person name="Hauser L."/>
            <person name="Markowitz V."/>
            <person name="Cheng J.-F."/>
            <person name="Hugenholtz P."/>
            <person name="Woyke T."/>
            <person name="Wu D."/>
            <person name="Spring S."/>
            <person name="Brambilla E."/>
            <person name="Klenk H.-P."/>
            <person name="Eisen J.A."/>
        </authorList>
    </citation>
    <scope>NUCLEOTIDE SEQUENCE [LARGE SCALE GENOMIC DNA]</scope>
    <source>
        <strain evidence="3 4">DSM 13497</strain>
    </source>
</reference>
<dbReference type="Proteomes" id="UP000004671">
    <property type="component" value="Chromosome"/>
</dbReference>
<dbReference type="PANTHER" id="PTHR42685">
    <property type="entry name" value="GERANYLGERANYL DIPHOSPHATE REDUCTASE"/>
    <property type="match status" value="1"/>
</dbReference>
<dbReference type="KEGG" id="caby:Cabys_2890"/>
<dbReference type="InterPro" id="IPR050407">
    <property type="entry name" value="Geranylgeranyl_reductase"/>
</dbReference>
<dbReference type="GO" id="GO:0071949">
    <property type="term" value="F:FAD binding"/>
    <property type="evidence" value="ECO:0007669"/>
    <property type="project" value="InterPro"/>
</dbReference>
<dbReference type="RefSeq" id="WP_006926630.1">
    <property type="nucleotide sequence ID" value="NZ_CM001402.1"/>
</dbReference>
<evidence type="ECO:0000259" key="1">
    <source>
        <dbReference type="Pfam" id="PF01494"/>
    </source>
</evidence>
<proteinExistence type="predicted"/>
<dbReference type="Proteomes" id="UP000183868">
    <property type="component" value="Chromosome"/>
</dbReference>
<dbReference type="PANTHER" id="PTHR42685:SF22">
    <property type="entry name" value="CONDITIONED MEDIUM FACTOR RECEPTOR 1"/>
    <property type="match status" value="1"/>
</dbReference>
<dbReference type="EMBL" id="CP018099">
    <property type="protein sequence ID" value="APF19638.1"/>
    <property type="molecule type" value="Genomic_DNA"/>
</dbReference>
<protein>
    <submittedName>
        <fullName evidence="2 3">Geranylgeranyl reductase</fullName>
    </submittedName>
</protein>
<dbReference type="EMBL" id="CM001402">
    <property type="protein sequence ID" value="EHO39758.1"/>
    <property type="molecule type" value="Genomic_DNA"/>
</dbReference>
<organism evidence="3 4">
    <name type="scientific">Caldithrix abyssi DSM 13497</name>
    <dbReference type="NCBI Taxonomy" id="880073"/>
    <lineage>
        <taxon>Bacteria</taxon>
        <taxon>Pseudomonadati</taxon>
        <taxon>Calditrichota</taxon>
        <taxon>Calditrichia</taxon>
        <taxon>Calditrichales</taxon>
        <taxon>Calditrichaceae</taxon>
        <taxon>Caldithrix</taxon>
    </lineage>
</organism>
<dbReference type="HOGENOM" id="CLU_024648_5_2_0"/>
<dbReference type="GO" id="GO:0016628">
    <property type="term" value="F:oxidoreductase activity, acting on the CH-CH group of donors, NAD or NADP as acceptor"/>
    <property type="evidence" value="ECO:0007669"/>
    <property type="project" value="InterPro"/>
</dbReference>
<gene>
    <name evidence="2" type="ORF">Cabys_2890</name>
    <name evidence="3" type="ORF">Calab_0104</name>
</gene>
<dbReference type="NCBIfam" id="TIGR02032">
    <property type="entry name" value="GG-red-SF"/>
    <property type="match status" value="1"/>
</dbReference>
<dbReference type="FunCoup" id="H1XXT5">
    <property type="interactions" value="519"/>
</dbReference>
<keyword evidence="4" id="KW-1185">Reference proteome</keyword>
<dbReference type="AlphaFoldDB" id="H1XXT5"/>
<dbReference type="OrthoDB" id="9806565at2"/>
<evidence type="ECO:0000313" key="4">
    <source>
        <dbReference type="Proteomes" id="UP000004671"/>
    </source>
</evidence>
<dbReference type="Pfam" id="PF01494">
    <property type="entry name" value="FAD_binding_3"/>
    <property type="match status" value="1"/>
</dbReference>